<dbReference type="OrthoDB" id="10344166at2759"/>
<feature type="compositionally biased region" description="Basic and acidic residues" evidence="1">
    <location>
        <begin position="220"/>
        <end position="229"/>
    </location>
</feature>
<reference evidence="2 3" key="1">
    <citation type="submission" date="2016-02" db="EMBL/GenBank/DDBJ databases">
        <title>Genome analysis of coral dinoflagellate symbionts highlights evolutionary adaptations to a symbiotic lifestyle.</title>
        <authorList>
            <person name="Aranda M."/>
            <person name="Li Y."/>
            <person name="Liew Y.J."/>
            <person name="Baumgarten S."/>
            <person name="Simakov O."/>
            <person name="Wilson M."/>
            <person name="Piel J."/>
            <person name="Ashoor H."/>
            <person name="Bougouffa S."/>
            <person name="Bajic V.B."/>
            <person name="Ryu T."/>
            <person name="Ravasi T."/>
            <person name="Bayer T."/>
            <person name="Micklem G."/>
            <person name="Kim H."/>
            <person name="Bhak J."/>
            <person name="Lajeunesse T.C."/>
            <person name="Voolstra C.R."/>
        </authorList>
    </citation>
    <scope>NUCLEOTIDE SEQUENCE [LARGE SCALE GENOMIC DNA]</scope>
    <source>
        <strain evidence="2 3">CCMP2467</strain>
    </source>
</reference>
<comment type="caution">
    <text evidence="2">The sequence shown here is derived from an EMBL/GenBank/DDBJ whole genome shotgun (WGS) entry which is preliminary data.</text>
</comment>
<protein>
    <submittedName>
        <fullName evidence="2">Uncharacterized protein</fullName>
    </submittedName>
</protein>
<evidence type="ECO:0000313" key="2">
    <source>
        <dbReference type="EMBL" id="OLQ13466.1"/>
    </source>
</evidence>
<evidence type="ECO:0000313" key="3">
    <source>
        <dbReference type="Proteomes" id="UP000186817"/>
    </source>
</evidence>
<feature type="compositionally biased region" description="Basic and acidic residues" evidence="1">
    <location>
        <begin position="307"/>
        <end position="320"/>
    </location>
</feature>
<dbReference type="EMBL" id="LSRX01000027">
    <property type="protein sequence ID" value="OLQ13466.1"/>
    <property type="molecule type" value="Genomic_DNA"/>
</dbReference>
<dbReference type="AlphaFoldDB" id="A0A1Q9F172"/>
<feature type="compositionally biased region" description="Basic and acidic residues" evidence="1">
    <location>
        <begin position="254"/>
        <end position="264"/>
    </location>
</feature>
<gene>
    <name evidence="2" type="ORF">AK812_SmicGene2496</name>
</gene>
<feature type="region of interest" description="Disordered" evidence="1">
    <location>
        <begin position="220"/>
        <end position="320"/>
    </location>
</feature>
<name>A0A1Q9F172_SYMMI</name>
<sequence length="320" mass="34482">MWQSQPMAASVVMLVADSAELLVAPGGQRPASLCEKAAATAAVGSGALWGLYATSLLAKLQGTSFDRGVAEELWRCTVRAVSHVLWLLHLAGCEARAGGPEPTPDEDCKAPTKSVDVSCLSENPLCARVIDDAARLLPIPLTFALTGDEAQRSELVERLTLVKFADKWVAASLPAHERRIFSTVALKDLWDLRLAEVKRLTGIQAAKRLDTTLGQSCREAKHAMAHSDGDAAEDDYDSDFQDEAEDDSEEDAEKNEAEQSRQEDPNTGFVSATYTTSSKTVSVTTAVVSEDMPLWQGPSEGSELEGLENRLEKSATDVPH</sequence>
<organism evidence="2 3">
    <name type="scientific">Symbiodinium microadriaticum</name>
    <name type="common">Dinoflagellate</name>
    <name type="synonym">Zooxanthella microadriatica</name>
    <dbReference type="NCBI Taxonomy" id="2951"/>
    <lineage>
        <taxon>Eukaryota</taxon>
        <taxon>Sar</taxon>
        <taxon>Alveolata</taxon>
        <taxon>Dinophyceae</taxon>
        <taxon>Suessiales</taxon>
        <taxon>Symbiodiniaceae</taxon>
        <taxon>Symbiodinium</taxon>
    </lineage>
</organism>
<accession>A0A1Q9F172</accession>
<feature type="compositionally biased region" description="Acidic residues" evidence="1">
    <location>
        <begin position="230"/>
        <end position="253"/>
    </location>
</feature>
<proteinExistence type="predicted"/>
<evidence type="ECO:0000256" key="1">
    <source>
        <dbReference type="SAM" id="MobiDB-lite"/>
    </source>
</evidence>
<dbReference type="Proteomes" id="UP000186817">
    <property type="component" value="Unassembled WGS sequence"/>
</dbReference>
<keyword evidence="3" id="KW-1185">Reference proteome</keyword>
<feature type="compositionally biased region" description="Low complexity" evidence="1">
    <location>
        <begin position="270"/>
        <end position="289"/>
    </location>
</feature>